<accession>A0AAW3WYG5</accession>
<evidence type="ECO:0000256" key="3">
    <source>
        <dbReference type="SAM" id="SignalP"/>
    </source>
</evidence>
<feature type="compositionally biased region" description="Basic and acidic residues" evidence="2">
    <location>
        <begin position="80"/>
        <end position="93"/>
    </location>
</feature>
<proteinExistence type="predicted"/>
<dbReference type="EMBL" id="JACNYO010000076">
    <property type="protein sequence ID" value="MBC3215953.1"/>
    <property type="molecule type" value="Genomic_DNA"/>
</dbReference>
<evidence type="ECO:0000256" key="1">
    <source>
        <dbReference type="SAM" id="Coils"/>
    </source>
</evidence>
<gene>
    <name evidence="4" type="ORF">H8J20_27975</name>
</gene>
<keyword evidence="1" id="KW-0175">Coiled coil</keyword>
<protein>
    <recommendedName>
        <fullName evidence="6">Chromosome partition protein Smc</fullName>
    </recommendedName>
</protein>
<dbReference type="RefSeq" id="WP_179254072.1">
    <property type="nucleotide sequence ID" value="NZ_JACBIV010000069.1"/>
</dbReference>
<feature type="compositionally biased region" description="Low complexity" evidence="2">
    <location>
        <begin position="54"/>
        <end position="66"/>
    </location>
</feature>
<feature type="chain" id="PRO_5043363444" description="Chromosome partition protein Smc" evidence="3">
    <location>
        <begin position="33"/>
        <end position="385"/>
    </location>
</feature>
<dbReference type="Proteomes" id="UP000659084">
    <property type="component" value="Unassembled WGS sequence"/>
</dbReference>
<evidence type="ECO:0000313" key="5">
    <source>
        <dbReference type="Proteomes" id="UP000659084"/>
    </source>
</evidence>
<dbReference type="InterPro" id="IPR036944">
    <property type="entry name" value="PPIase_FKBP_N_sf"/>
</dbReference>
<feature type="coiled-coil region" evidence="1">
    <location>
        <begin position="176"/>
        <end position="238"/>
    </location>
</feature>
<reference evidence="4" key="1">
    <citation type="submission" date="2020-08" db="EMBL/GenBank/DDBJ databases">
        <title>Food and environmental bacterial isolates.</title>
        <authorList>
            <person name="Richter L."/>
            <person name="Du Plessis E.M."/>
            <person name="Duvenage S."/>
            <person name="Allam M."/>
            <person name="Korsten L."/>
        </authorList>
    </citation>
    <scope>NUCLEOTIDE SEQUENCE</scope>
    <source>
        <strain evidence="4">UPMP2127</strain>
    </source>
</reference>
<dbReference type="GO" id="GO:0006457">
    <property type="term" value="P:protein folding"/>
    <property type="evidence" value="ECO:0007669"/>
    <property type="project" value="InterPro"/>
</dbReference>
<comment type="caution">
    <text evidence="4">The sequence shown here is derived from an EMBL/GenBank/DDBJ whole genome shotgun (WGS) entry which is preliminary data.</text>
</comment>
<evidence type="ECO:0008006" key="6">
    <source>
        <dbReference type="Google" id="ProtNLM"/>
    </source>
</evidence>
<feature type="region of interest" description="Disordered" evidence="2">
    <location>
        <begin position="52"/>
        <end position="93"/>
    </location>
</feature>
<feature type="non-terminal residue" evidence="4">
    <location>
        <position position="385"/>
    </location>
</feature>
<feature type="region of interest" description="Disordered" evidence="2">
    <location>
        <begin position="284"/>
        <end position="304"/>
    </location>
</feature>
<name>A0AAW3WYG5_SERFO</name>
<keyword evidence="3" id="KW-0732">Signal</keyword>
<feature type="signal peptide" evidence="3">
    <location>
        <begin position="1"/>
        <end position="32"/>
    </location>
</feature>
<evidence type="ECO:0000313" key="4">
    <source>
        <dbReference type="EMBL" id="MBC3215953.1"/>
    </source>
</evidence>
<evidence type="ECO:0000256" key="2">
    <source>
        <dbReference type="SAM" id="MobiDB-lite"/>
    </source>
</evidence>
<sequence>MNTPAREVNRANRRWPAPWWLMLLTVLPGVGAANPTDDNGIPGLLQFAEKYNESPQPASPTATSPTQKKKSPAPTTTLSAREDRQRDHRLQQQQHDKIVALEQQVARLTVERDAAVLKAKTVPVSKPQVTPPTTVPPDLPDLAGLRNLVQGVRQAVGVTLSEQQAKELVARARAREIAADEALREARHQNQSLQQQLASYRQQHDAANKALLAVDERRDALQKQLASLQQEQSTWKSDLAAAQALIKQGRDSDTALRKELGHVTARADKVQSALDVSQAELVKNRAEHKTPSSGQGQEPAVRLDDDINRQSYAAGVTLSRDIQSLQDEHRGWGVTVNEQALLAGIMDGVTGSLRLTPEALSWAQASADAALNNARASVMKRQQEA</sequence>
<dbReference type="Gene3D" id="1.10.287.1490">
    <property type="match status" value="1"/>
</dbReference>
<dbReference type="Gene3D" id="1.10.287.460">
    <property type="entry name" value="Peptidyl-prolyl cis-trans isomerase, FKBP-type, N-terminal domain"/>
    <property type="match status" value="1"/>
</dbReference>
<dbReference type="AlphaFoldDB" id="A0AAW3WYG5"/>
<organism evidence="4 5">
    <name type="scientific">Serratia fonticola</name>
    <dbReference type="NCBI Taxonomy" id="47917"/>
    <lineage>
        <taxon>Bacteria</taxon>
        <taxon>Pseudomonadati</taxon>
        <taxon>Pseudomonadota</taxon>
        <taxon>Gammaproteobacteria</taxon>
        <taxon>Enterobacterales</taxon>
        <taxon>Yersiniaceae</taxon>
        <taxon>Serratia</taxon>
    </lineage>
</organism>